<dbReference type="OMA" id="YCILITE"/>
<proteinExistence type="predicted"/>
<dbReference type="InParanoid" id="A0A2H3CIR0"/>
<gene>
    <name evidence="1" type="ORF">ARMGADRAFT_878775</name>
</gene>
<feature type="non-terminal residue" evidence="1">
    <location>
        <position position="1"/>
    </location>
</feature>
<dbReference type="STRING" id="47427.A0A2H3CIR0"/>
<sequence>QESMEHILIECSIEGQSTLWNLARELWEMRGQEWIPLTYRVALSATLVQIMKKDGTINVPETQLYCILITETVHMIWKICCNEDLMQWHTKNEVHSLWIDAVNRQLTIDHLLVNKKRYGSRVITKAKVLSTWIGTL</sequence>
<dbReference type="AlphaFoldDB" id="A0A2H3CIR0"/>
<evidence type="ECO:0000313" key="2">
    <source>
        <dbReference type="Proteomes" id="UP000217790"/>
    </source>
</evidence>
<name>A0A2H3CIR0_ARMGA</name>
<organism evidence="1 2">
    <name type="scientific">Armillaria gallica</name>
    <name type="common">Bulbous honey fungus</name>
    <name type="synonym">Armillaria bulbosa</name>
    <dbReference type="NCBI Taxonomy" id="47427"/>
    <lineage>
        <taxon>Eukaryota</taxon>
        <taxon>Fungi</taxon>
        <taxon>Dikarya</taxon>
        <taxon>Basidiomycota</taxon>
        <taxon>Agaricomycotina</taxon>
        <taxon>Agaricomycetes</taxon>
        <taxon>Agaricomycetidae</taxon>
        <taxon>Agaricales</taxon>
        <taxon>Marasmiineae</taxon>
        <taxon>Physalacriaceae</taxon>
        <taxon>Armillaria</taxon>
    </lineage>
</organism>
<dbReference type="OrthoDB" id="3262992at2759"/>
<dbReference type="EMBL" id="KZ293733">
    <property type="protein sequence ID" value="PBK81224.1"/>
    <property type="molecule type" value="Genomic_DNA"/>
</dbReference>
<feature type="non-terminal residue" evidence="1">
    <location>
        <position position="136"/>
    </location>
</feature>
<protein>
    <submittedName>
        <fullName evidence="1">Uncharacterized protein</fullName>
    </submittedName>
</protein>
<accession>A0A2H3CIR0</accession>
<dbReference type="Proteomes" id="UP000217790">
    <property type="component" value="Unassembled WGS sequence"/>
</dbReference>
<keyword evidence="2" id="KW-1185">Reference proteome</keyword>
<reference evidence="2" key="1">
    <citation type="journal article" date="2017" name="Nat. Ecol. Evol.">
        <title>Genome expansion and lineage-specific genetic innovations in the forest pathogenic fungi Armillaria.</title>
        <authorList>
            <person name="Sipos G."/>
            <person name="Prasanna A.N."/>
            <person name="Walter M.C."/>
            <person name="O'Connor E."/>
            <person name="Balint B."/>
            <person name="Krizsan K."/>
            <person name="Kiss B."/>
            <person name="Hess J."/>
            <person name="Varga T."/>
            <person name="Slot J."/>
            <person name="Riley R."/>
            <person name="Boka B."/>
            <person name="Rigling D."/>
            <person name="Barry K."/>
            <person name="Lee J."/>
            <person name="Mihaltcheva S."/>
            <person name="LaButti K."/>
            <person name="Lipzen A."/>
            <person name="Waldron R."/>
            <person name="Moloney N.M."/>
            <person name="Sperisen C."/>
            <person name="Kredics L."/>
            <person name="Vagvoelgyi C."/>
            <person name="Patrignani A."/>
            <person name="Fitzpatrick D."/>
            <person name="Nagy I."/>
            <person name="Doyle S."/>
            <person name="Anderson J.B."/>
            <person name="Grigoriev I.V."/>
            <person name="Gueldener U."/>
            <person name="Muensterkoetter M."/>
            <person name="Nagy L.G."/>
        </authorList>
    </citation>
    <scope>NUCLEOTIDE SEQUENCE [LARGE SCALE GENOMIC DNA]</scope>
    <source>
        <strain evidence="2">Ar21-2</strain>
    </source>
</reference>
<evidence type="ECO:0000313" key="1">
    <source>
        <dbReference type="EMBL" id="PBK81224.1"/>
    </source>
</evidence>